<comment type="subcellular location">
    <subcellularLocation>
        <location evidence="1">Cell membrane</location>
        <topology evidence="1">Multi-pass membrane protein</topology>
    </subcellularLocation>
</comment>
<organism evidence="7 8">
    <name type="scientific">Pseudonocardia xinjiangensis</name>
    <dbReference type="NCBI Taxonomy" id="75289"/>
    <lineage>
        <taxon>Bacteria</taxon>
        <taxon>Bacillati</taxon>
        <taxon>Actinomycetota</taxon>
        <taxon>Actinomycetes</taxon>
        <taxon>Pseudonocardiales</taxon>
        <taxon>Pseudonocardiaceae</taxon>
        <taxon>Pseudonocardia</taxon>
    </lineage>
</organism>
<dbReference type="PANTHER" id="PTHR23508">
    <property type="entry name" value="CARBOXYLIC ACID TRANSPORTER PROTEIN HOMOLOG"/>
    <property type="match status" value="1"/>
</dbReference>
<dbReference type="InterPro" id="IPR005829">
    <property type="entry name" value="Sugar_transporter_CS"/>
</dbReference>
<dbReference type="InterPro" id="IPR011701">
    <property type="entry name" value="MFS"/>
</dbReference>
<evidence type="ECO:0000313" key="8">
    <source>
        <dbReference type="Proteomes" id="UP001296706"/>
    </source>
</evidence>
<dbReference type="Pfam" id="PF07690">
    <property type="entry name" value="MFS_1"/>
    <property type="match status" value="1"/>
</dbReference>
<evidence type="ECO:0000256" key="5">
    <source>
        <dbReference type="SAM" id="Phobius"/>
    </source>
</evidence>
<keyword evidence="3 5" id="KW-1133">Transmembrane helix</keyword>
<dbReference type="InterPro" id="IPR020846">
    <property type="entry name" value="MFS_dom"/>
</dbReference>
<gene>
    <name evidence="7" type="ORF">HF577_02730</name>
</gene>
<dbReference type="PROSITE" id="PS50850">
    <property type="entry name" value="MFS"/>
    <property type="match status" value="1"/>
</dbReference>
<dbReference type="PROSITE" id="PS00217">
    <property type="entry name" value="SUGAR_TRANSPORT_2"/>
    <property type="match status" value="1"/>
</dbReference>
<comment type="caution">
    <text evidence="7">The sequence shown here is derived from an EMBL/GenBank/DDBJ whole genome shotgun (WGS) entry which is preliminary data.</text>
</comment>
<feature type="transmembrane region" description="Helical" evidence="5">
    <location>
        <begin position="20"/>
        <end position="41"/>
    </location>
</feature>
<protein>
    <submittedName>
        <fullName evidence="7">MFS transporter</fullName>
    </submittedName>
</protein>
<feature type="transmembrane region" description="Helical" evidence="5">
    <location>
        <begin position="61"/>
        <end position="82"/>
    </location>
</feature>
<dbReference type="RefSeq" id="WP_169394096.1">
    <property type="nucleotide sequence ID" value="NZ_BAAAJH010000015.1"/>
</dbReference>
<dbReference type="Proteomes" id="UP001296706">
    <property type="component" value="Unassembled WGS sequence"/>
</dbReference>
<sequence length="417" mass="44645">MTAPLLAEPATRLDRRAWGILALTLVFWVADGYDTFVLLITARPTLTELLPVDQLHNLPAYQGYLVAITLAGWATGGILGGMVGDRLGRRRTMIVAVVVYSVFTALSALAGNWWIFGIARFLTGVGIGAEWGVGTSLLQEVWPQRWRAKGAGLLQSGFSLGGLLVSALWVLLGSTLQLSWRWMYLFGILPLLLVLLVRKHIPESALWSATRRSATSIADLLRPGVRRNFLGALVVSIAITGGWWAVSSYLPSFVGGLVHDPGRVAFFTGWAAALYNAGEIAGCIAFGFLAESWGRKATIQAYFVGCLVIVPIVFLAVHGAVAATWLQLVAGFLTGGVYSWYTVHTPELFSTAHRATAISMVFSGSRYIAMVGAVLTGTLATALGGFGRAAAIFAPIYLIGMIAVFFLPETKGDPLPG</sequence>
<accession>A0ABX1RA71</accession>
<dbReference type="InterPro" id="IPR036259">
    <property type="entry name" value="MFS_trans_sf"/>
</dbReference>
<evidence type="ECO:0000256" key="3">
    <source>
        <dbReference type="ARBA" id="ARBA00022989"/>
    </source>
</evidence>
<feature type="transmembrane region" description="Helical" evidence="5">
    <location>
        <begin position="121"/>
        <end position="138"/>
    </location>
</feature>
<feature type="transmembrane region" description="Helical" evidence="5">
    <location>
        <begin position="178"/>
        <end position="197"/>
    </location>
</feature>
<feature type="transmembrane region" description="Helical" evidence="5">
    <location>
        <begin position="229"/>
        <end position="246"/>
    </location>
</feature>
<reference evidence="7 8" key="1">
    <citation type="submission" date="2020-04" db="EMBL/GenBank/DDBJ databases">
        <authorList>
            <person name="Klaysubun C."/>
            <person name="Duangmal K."/>
            <person name="Lipun K."/>
        </authorList>
    </citation>
    <scope>NUCLEOTIDE SEQUENCE [LARGE SCALE GENOMIC DNA]</scope>
    <source>
        <strain evidence="7 8">JCM 11839</strain>
    </source>
</reference>
<keyword evidence="4 5" id="KW-0472">Membrane</keyword>
<feature type="transmembrane region" description="Helical" evidence="5">
    <location>
        <begin position="94"/>
        <end position="115"/>
    </location>
</feature>
<feature type="transmembrane region" description="Helical" evidence="5">
    <location>
        <begin position="389"/>
        <end position="407"/>
    </location>
</feature>
<feature type="transmembrane region" description="Helical" evidence="5">
    <location>
        <begin position="301"/>
        <end position="319"/>
    </location>
</feature>
<evidence type="ECO:0000259" key="6">
    <source>
        <dbReference type="PROSITE" id="PS50850"/>
    </source>
</evidence>
<feature type="transmembrane region" description="Helical" evidence="5">
    <location>
        <begin position="266"/>
        <end position="289"/>
    </location>
</feature>
<feature type="transmembrane region" description="Helical" evidence="5">
    <location>
        <begin position="364"/>
        <end position="383"/>
    </location>
</feature>
<evidence type="ECO:0000256" key="1">
    <source>
        <dbReference type="ARBA" id="ARBA00004651"/>
    </source>
</evidence>
<dbReference type="SUPFAM" id="SSF103473">
    <property type="entry name" value="MFS general substrate transporter"/>
    <property type="match status" value="1"/>
</dbReference>
<keyword evidence="2 5" id="KW-0812">Transmembrane</keyword>
<evidence type="ECO:0000256" key="2">
    <source>
        <dbReference type="ARBA" id="ARBA00022692"/>
    </source>
</evidence>
<name>A0ABX1RA71_9PSEU</name>
<dbReference type="EMBL" id="JAAXKY010000004">
    <property type="protein sequence ID" value="NMH76025.1"/>
    <property type="molecule type" value="Genomic_DNA"/>
</dbReference>
<keyword evidence="8" id="KW-1185">Reference proteome</keyword>
<dbReference type="PANTHER" id="PTHR23508:SF10">
    <property type="entry name" value="CARBOXYLIC ACID TRANSPORTER PROTEIN HOMOLOG"/>
    <property type="match status" value="1"/>
</dbReference>
<feature type="transmembrane region" description="Helical" evidence="5">
    <location>
        <begin position="150"/>
        <end position="172"/>
    </location>
</feature>
<feature type="domain" description="Major facilitator superfamily (MFS) profile" evidence="6">
    <location>
        <begin position="20"/>
        <end position="412"/>
    </location>
</feature>
<proteinExistence type="predicted"/>
<dbReference type="Gene3D" id="1.20.1250.20">
    <property type="entry name" value="MFS general substrate transporter like domains"/>
    <property type="match status" value="2"/>
</dbReference>
<evidence type="ECO:0000256" key="4">
    <source>
        <dbReference type="ARBA" id="ARBA00023136"/>
    </source>
</evidence>
<evidence type="ECO:0000313" key="7">
    <source>
        <dbReference type="EMBL" id="NMH76025.1"/>
    </source>
</evidence>